<dbReference type="EMBL" id="UINC01156466">
    <property type="protein sequence ID" value="SVD52897.1"/>
    <property type="molecule type" value="Genomic_DNA"/>
</dbReference>
<accession>A0A382W2A2</accession>
<proteinExistence type="predicted"/>
<feature type="region of interest" description="Disordered" evidence="1">
    <location>
        <begin position="34"/>
        <end position="63"/>
    </location>
</feature>
<protein>
    <submittedName>
        <fullName evidence="2">Uncharacterized protein</fullName>
    </submittedName>
</protein>
<sequence length="120" mass="12736">TECPAMCVRRCFIRAVFLCCTARAATRCFPGWNRKPAKSSGRPISRVARSSAVHPPGRMAKSTCRTTPARCTWSMPGAAGFFTGPRWGSPATTRPAQASLWRTAACSSAPTAACSALARA</sequence>
<name>A0A382W2A2_9ZZZZ</name>
<reference evidence="2" key="1">
    <citation type="submission" date="2018-05" db="EMBL/GenBank/DDBJ databases">
        <authorList>
            <person name="Lanie J.A."/>
            <person name="Ng W.-L."/>
            <person name="Kazmierczak K.M."/>
            <person name="Andrzejewski T.M."/>
            <person name="Davidsen T.M."/>
            <person name="Wayne K.J."/>
            <person name="Tettelin H."/>
            <person name="Glass J.I."/>
            <person name="Rusch D."/>
            <person name="Podicherti R."/>
            <person name="Tsui H.-C.T."/>
            <person name="Winkler M.E."/>
        </authorList>
    </citation>
    <scope>NUCLEOTIDE SEQUENCE</scope>
</reference>
<evidence type="ECO:0000313" key="2">
    <source>
        <dbReference type="EMBL" id="SVD52897.1"/>
    </source>
</evidence>
<dbReference type="AlphaFoldDB" id="A0A382W2A2"/>
<feature type="non-terminal residue" evidence="2">
    <location>
        <position position="1"/>
    </location>
</feature>
<feature type="non-terminal residue" evidence="2">
    <location>
        <position position="120"/>
    </location>
</feature>
<gene>
    <name evidence="2" type="ORF">METZ01_LOCUS405751</name>
</gene>
<organism evidence="2">
    <name type="scientific">marine metagenome</name>
    <dbReference type="NCBI Taxonomy" id="408172"/>
    <lineage>
        <taxon>unclassified sequences</taxon>
        <taxon>metagenomes</taxon>
        <taxon>ecological metagenomes</taxon>
    </lineage>
</organism>
<evidence type="ECO:0000256" key="1">
    <source>
        <dbReference type="SAM" id="MobiDB-lite"/>
    </source>
</evidence>